<accession>A0ABP8AE12</accession>
<keyword evidence="3" id="KW-0808">Transferase</keyword>
<comment type="subcellular location">
    <subcellularLocation>
        <location evidence="1">Cell membrane</location>
        <topology evidence="1">Multi-pass membrane protein</topology>
    </subcellularLocation>
</comment>
<feature type="transmembrane region" description="Helical" evidence="9">
    <location>
        <begin position="419"/>
        <end position="439"/>
    </location>
</feature>
<dbReference type="InterPro" id="IPR050879">
    <property type="entry name" value="Acyltransferase_3"/>
</dbReference>
<keyword evidence="2" id="KW-1003">Cell membrane</keyword>
<evidence type="ECO:0000259" key="11">
    <source>
        <dbReference type="Pfam" id="PF19040"/>
    </source>
</evidence>
<dbReference type="Pfam" id="PF19040">
    <property type="entry name" value="SGNH"/>
    <property type="match status" value="1"/>
</dbReference>
<protein>
    <submittedName>
        <fullName evidence="12">Acyltransferase family protein</fullName>
    </submittedName>
</protein>
<dbReference type="Proteomes" id="UP001500213">
    <property type="component" value="Unassembled WGS sequence"/>
</dbReference>
<dbReference type="PANTHER" id="PTHR23028">
    <property type="entry name" value="ACETYLTRANSFERASE"/>
    <property type="match status" value="1"/>
</dbReference>
<evidence type="ECO:0000256" key="2">
    <source>
        <dbReference type="ARBA" id="ARBA00022475"/>
    </source>
</evidence>
<evidence type="ECO:0000256" key="8">
    <source>
        <dbReference type="SAM" id="MobiDB-lite"/>
    </source>
</evidence>
<feature type="transmembrane region" description="Helical" evidence="9">
    <location>
        <begin position="291"/>
        <end position="311"/>
    </location>
</feature>
<keyword evidence="4 9" id="KW-0812">Transmembrane</keyword>
<evidence type="ECO:0000256" key="6">
    <source>
        <dbReference type="ARBA" id="ARBA00023136"/>
    </source>
</evidence>
<evidence type="ECO:0000256" key="9">
    <source>
        <dbReference type="SAM" id="Phobius"/>
    </source>
</evidence>
<feature type="region of interest" description="Disordered" evidence="8">
    <location>
        <begin position="1"/>
        <end position="61"/>
    </location>
</feature>
<dbReference type="InterPro" id="IPR036514">
    <property type="entry name" value="SGNH_hydro_sf"/>
</dbReference>
<feature type="transmembrane region" description="Helical" evidence="9">
    <location>
        <begin position="90"/>
        <end position="110"/>
    </location>
</feature>
<keyword evidence="13" id="KW-1185">Reference proteome</keyword>
<evidence type="ECO:0000313" key="13">
    <source>
        <dbReference type="Proteomes" id="UP001500213"/>
    </source>
</evidence>
<feature type="transmembrane region" description="Helical" evidence="9">
    <location>
        <begin position="261"/>
        <end position="279"/>
    </location>
</feature>
<feature type="region of interest" description="Disordered" evidence="8">
    <location>
        <begin position="694"/>
        <end position="730"/>
    </location>
</feature>
<reference evidence="13" key="1">
    <citation type="journal article" date="2019" name="Int. J. Syst. Evol. Microbiol.">
        <title>The Global Catalogue of Microorganisms (GCM) 10K type strain sequencing project: providing services to taxonomists for standard genome sequencing and annotation.</title>
        <authorList>
            <consortium name="The Broad Institute Genomics Platform"/>
            <consortium name="The Broad Institute Genome Sequencing Center for Infectious Disease"/>
            <person name="Wu L."/>
            <person name="Ma J."/>
        </authorList>
    </citation>
    <scope>NUCLEOTIDE SEQUENCE [LARGE SCALE GENOMIC DNA]</scope>
    <source>
        <strain evidence="13">JCM 17593</strain>
    </source>
</reference>
<sequence>MQHSEADERAGPGAMTDQSTAIAEAPFPTRRSLRQAEQAQQVEQSRRARRAPQGAHGQRGASARFTAVDGFRGLAILSVLFYHSGVTSRGLFGVDVFFVVSGFFVTLLALRELRRSGRLRLGAFFGRRARRILPGVVLALLVTLVLVAHFGTAAEFGRAKRTAIAGMLQVANWEQLAANQSYWDSLGAINPLGQMWSLSITEQFYLVWPVVLLIVWLLTRHRSAALITTLIVLTVVAGAVAPLLFDGSNSDRLYLGTDSRAVAFIAGAAAAAVVEAWEARGGAQVARRPRVGLTLASLALFAVLVGASVAVRSYHDAWIYQGGLAGVAAVAALLTATLCLPGNLLARVFHNRFFVEVGKMSYVLFLFHLPVYWMLQTLSGGSVSGWAMFAIGAPVTLVVSWLVHRLITEPIRIRPWTRAGGLTAASIACLAVVATGLYLPSLQSLPGTAAEAASLTAGASAPAPVPTLRPGIAGGAPRAVFVGDSMAVDWAAALKANAPGAITTQDEAYGGCGILDSDEVMTAQGWTQNKADNKRACWPWQDNLRLQIAKGDVDFVVAHIGWDAAQQRIDGNWMRPCDAAWQQRYTEKVGALLSIVRGAKHPATVLLATDQINTVVVGDKRQVRCFNAAIRKPAAQEPDVRLLDFNAYICPKSGCRTKTPDGQALTSDGLHLTPAGEAAITPWLLTQLADAQGSLPAQVDSAKPTPTQVDSADSAPTLVDSAKPNGDREP</sequence>
<evidence type="ECO:0000256" key="4">
    <source>
        <dbReference type="ARBA" id="ARBA00022692"/>
    </source>
</evidence>
<evidence type="ECO:0000313" key="12">
    <source>
        <dbReference type="EMBL" id="GAA4182473.1"/>
    </source>
</evidence>
<dbReference type="EMBL" id="BAABBX010000001">
    <property type="protein sequence ID" value="GAA4182473.1"/>
    <property type="molecule type" value="Genomic_DNA"/>
</dbReference>
<dbReference type="RefSeq" id="WP_344772571.1">
    <property type="nucleotide sequence ID" value="NZ_BAABBX010000001.1"/>
</dbReference>
<dbReference type="SUPFAM" id="SSF52266">
    <property type="entry name" value="SGNH hydrolase"/>
    <property type="match status" value="1"/>
</dbReference>
<feature type="domain" description="SGNH" evidence="11">
    <location>
        <begin position="475"/>
        <end position="682"/>
    </location>
</feature>
<dbReference type="InterPro" id="IPR002656">
    <property type="entry name" value="Acyl_transf_3_dom"/>
</dbReference>
<keyword evidence="6 9" id="KW-0472">Membrane</keyword>
<feature type="domain" description="Acyltransferase 3" evidence="10">
    <location>
        <begin position="67"/>
        <end position="404"/>
    </location>
</feature>
<name>A0ABP8AE12_9MICO</name>
<evidence type="ECO:0000256" key="5">
    <source>
        <dbReference type="ARBA" id="ARBA00022989"/>
    </source>
</evidence>
<feature type="compositionally biased region" description="Basic and acidic residues" evidence="8">
    <location>
        <begin position="1"/>
        <end position="10"/>
    </location>
</feature>
<feature type="transmembrane region" description="Helical" evidence="9">
    <location>
        <begin position="386"/>
        <end position="407"/>
    </location>
</feature>
<gene>
    <name evidence="12" type="ORF">GCM10022288_00440</name>
</gene>
<feature type="transmembrane region" description="Helical" evidence="9">
    <location>
        <begin position="353"/>
        <end position="374"/>
    </location>
</feature>
<dbReference type="PANTHER" id="PTHR23028:SF53">
    <property type="entry name" value="ACYL_TRANSF_3 DOMAIN-CONTAINING PROTEIN"/>
    <property type="match status" value="1"/>
</dbReference>
<dbReference type="InterPro" id="IPR043968">
    <property type="entry name" value="SGNH"/>
</dbReference>
<evidence type="ECO:0000256" key="3">
    <source>
        <dbReference type="ARBA" id="ARBA00022679"/>
    </source>
</evidence>
<feature type="transmembrane region" description="Helical" evidence="9">
    <location>
        <begin position="225"/>
        <end position="245"/>
    </location>
</feature>
<evidence type="ECO:0000259" key="10">
    <source>
        <dbReference type="Pfam" id="PF01757"/>
    </source>
</evidence>
<dbReference type="GO" id="GO:0016746">
    <property type="term" value="F:acyltransferase activity"/>
    <property type="evidence" value="ECO:0007669"/>
    <property type="project" value="UniProtKB-KW"/>
</dbReference>
<feature type="transmembrane region" description="Helical" evidence="9">
    <location>
        <begin position="317"/>
        <end position="341"/>
    </location>
</feature>
<comment type="caution">
    <text evidence="12">The sequence shown here is derived from an EMBL/GenBank/DDBJ whole genome shotgun (WGS) entry which is preliminary data.</text>
</comment>
<evidence type="ECO:0000256" key="7">
    <source>
        <dbReference type="ARBA" id="ARBA00023315"/>
    </source>
</evidence>
<organism evidence="12 13">
    <name type="scientific">Gryllotalpicola kribbensis</name>
    <dbReference type="NCBI Taxonomy" id="993084"/>
    <lineage>
        <taxon>Bacteria</taxon>
        <taxon>Bacillati</taxon>
        <taxon>Actinomycetota</taxon>
        <taxon>Actinomycetes</taxon>
        <taxon>Micrococcales</taxon>
        <taxon>Microbacteriaceae</taxon>
        <taxon>Gryllotalpicola</taxon>
    </lineage>
</organism>
<keyword evidence="7 12" id="KW-0012">Acyltransferase</keyword>
<dbReference type="Gene3D" id="3.40.50.1110">
    <property type="entry name" value="SGNH hydrolase"/>
    <property type="match status" value="1"/>
</dbReference>
<feature type="transmembrane region" description="Helical" evidence="9">
    <location>
        <begin position="195"/>
        <end position="218"/>
    </location>
</feature>
<evidence type="ECO:0000256" key="1">
    <source>
        <dbReference type="ARBA" id="ARBA00004651"/>
    </source>
</evidence>
<dbReference type="Pfam" id="PF01757">
    <property type="entry name" value="Acyl_transf_3"/>
    <property type="match status" value="1"/>
</dbReference>
<keyword evidence="5 9" id="KW-1133">Transmembrane helix</keyword>
<feature type="transmembrane region" description="Helical" evidence="9">
    <location>
        <begin position="131"/>
        <end position="151"/>
    </location>
</feature>
<proteinExistence type="predicted"/>